<dbReference type="InterPro" id="IPR016464">
    <property type="entry name" value="NADH_Ub_cplx-1_asu_su-2"/>
</dbReference>
<reference evidence="11" key="1">
    <citation type="submission" date="2020-05" db="EMBL/GenBank/DDBJ databases">
        <title>Phylogenomic resolution of chytrid fungi.</title>
        <authorList>
            <person name="Stajich J.E."/>
            <person name="Amses K."/>
            <person name="Simmons R."/>
            <person name="Seto K."/>
            <person name="Myers J."/>
            <person name="Bonds A."/>
            <person name="Quandt C.A."/>
            <person name="Barry K."/>
            <person name="Liu P."/>
            <person name="Grigoriev I."/>
            <person name="Longcore J.E."/>
            <person name="James T.Y."/>
        </authorList>
    </citation>
    <scope>NUCLEOTIDE SEQUENCE</scope>
    <source>
        <strain evidence="11">JEL0318</strain>
    </source>
</reference>
<evidence type="ECO:0000256" key="9">
    <source>
        <dbReference type="ARBA" id="ARBA00023136"/>
    </source>
</evidence>
<dbReference type="Gene3D" id="3.40.30.10">
    <property type="entry name" value="Glutaredoxin"/>
    <property type="match status" value="1"/>
</dbReference>
<evidence type="ECO:0000256" key="5">
    <source>
        <dbReference type="ARBA" id="ARBA00022660"/>
    </source>
</evidence>
<keyword evidence="12" id="KW-1185">Reference proteome</keyword>
<dbReference type="EMBL" id="JADGJD010001227">
    <property type="protein sequence ID" value="KAJ3045469.1"/>
    <property type="molecule type" value="Genomic_DNA"/>
</dbReference>
<evidence type="ECO:0000313" key="12">
    <source>
        <dbReference type="Proteomes" id="UP001212841"/>
    </source>
</evidence>
<feature type="domain" description="Ribosomal protein/NADH dehydrogenase" evidence="10">
    <location>
        <begin position="21"/>
        <end position="133"/>
    </location>
</feature>
<comment type="function">
    <text evidence="1">Accessory subunit of the mitochondrial membrane respiratory chain NADH dehydrogenase (Complex I), that is believed not to be involved in catalysis. Complex I functions in the transfer of electrons from NADH to the respiratory chain. The immediate electron acceptor for the enzyme is believed to be ubiquinone.</text>
</comment>
<comment type="subcellular location">
    <subcellularLocation>
        <location evidence="2">Mitochondrion inner membrane</location>
        <topology evidence="2">Peripheral membrane protein</topology>
        <orientation evidence="2">Matrix side</orientation>
    </subcellularLocation>
</comment>
<comment type="similarity">
    <text evidence="3">Belongs to the complex I NDUFA2 subunit family.</text>
</comment>
<evidence type="ECO:0000256" key="6">
    <source>
        <dbReference type="ARBA" id="ARBA00022792"/>
    </source>
</evidence>
<sequence>MSSWRPLLSKNLKELRIHLCQKSPGSQGTREFILNQYTPIKQDNPTLPILVREASGVQARAFGRYGKEYHTALVFHMQEPIAKHNRCHRSDLSELLTHQLKIPTAFGKERQVPLENLSAAEVEAQIKRLAESA</sequence>
<keyword evidence="5" id="KW-0679">Respiratory chain</keyword>
<organism evidence="11 12">
    <name type="scientific">Rhizophlyctis rosea</name>
    <dbReference type="NCBI Taxonomy" id="64517"/>
    <lineage>
        <taxon>Eukaryota</taxon>
        <taxon>Fungi</taxon>
        <taxon>Fungi incertae sedis</taxon>
        <taxon>Chytridiomycota</taxon>
        <taxon>Chytridiomycota incertae sedis</taxon>
        <taxon>Chytridiomycetes</taxon>
        <taxon>Rhizophlyctidales</taxon>
        <taxon>Rhizophlyctidaceae</taxon>
        <taxon>Rhizophlyctis</taxon>
    </lineage>
</organism>
<evidence type="ECO:0000313" key="11">
    <source>
        <dbReference type="EMBL" id="KAJ3045469.1"/>
    </source>
</evidence>
<keyword evidence="9" id="KW-0472">Membrane</keyword>
<dbReference type="InterPro" id="IPR036249">
    <property type="entry name" value="Thioredoxin-like_sf"/>
</dbReference>
<evidence type="ECO:0000256" key="4">
    <source>
        <dbReference type="ARBA" id="ARBA00022448"/>
    </source>
</evidence>
<dbReference type="SMART" id="SM00916">
    <property type="entry name" value="L51_S25_CI-B8"/>
    <property type="match status" value="1"/>
</dbReference>
<evidence type="ECO:0000256" key="1">
    <source>
        <dbReference type="ARBA" id="ARBA00003195"/>
    </source>
</evidence>
<dbReference type="Proteomes" id="UP001212841">
    <property type="component" value="Unassembled WGS sequence"/>
</dbReference>
<proteinExistence type="inferred from homology"/>
<dbReference type="PIRSF" id="PIRSF005822">
    <property type="entry name" value="NDUA2"/>
    <property type="match status" value="1"/>
</dbReference>
<dbReference type="InterPro" id="IPR007741">
    <property type="entry name" value="Ribosomal_mL43/mS25/NADH_DH"/>
</dbReference>
<keyword evidence="4" id="KW-0813">Transport</keyword>
<dbReference type="PANTHER" id="PTHR12878">
    <property type="entry name" value="NADH-UBIQUINONE OXIDOREDUCTASE B8 SUBUNIT"/>
    <property type="match status" value="1"/>
</dbReference>
<keyword evidence="8" id="KW-0496">Mitochondrion</keyword>
<evidence type="ECO:0000259" key="10">
    <source>
        <dbReference type="SMART" id="SM00916"/>
    </source>
</evidence>
<dbReference type="SUPFAM" id="SSF52833">
    <property type="entry name" value="Thioredoxin-like"/>
    <property type="match status" value="1"/>
</dbReference>
<evidence type="ECO:0000256" key="7">
    <source>
        <dbReference type="ARBA" id="ARBA00022982"/>
    </source>
</evidence>
<comment type="caution">
    <text evidence="11">The sequence shown here is derived from an EMBL/GenBank/DDBJ whole genome shotgun (WGS) entry which is preliminary data.</text>
</comment>
<protein>
    <submittedName>
        <fullName evidence="11">Ndufa2, NADH:ubiquinone oxidoreductase 10.5kD subunit</fullName>
    </submittedName>
</protein>
<gene>
    <name evidence="11" type="primary">NDUFA2</name>
    <name evidence="11" type="ORF">HK097_001189</name>
</gene>
<dbReference type="PANTHER" id="PTHR12878:SF0">
    <property type="entry name" value="NADH DEHYDROGENASE [UBIQUINONE] 1 ALPHA SUBCOMPLEX SUBUNIT 2"/>
    <property type="match status" value="1"/>
</dbReference>
<evidence type="ECO:0000256" key="8">
    <source>
        <dbReference type="ARBA" id="ARBA00023128"/>
    </source>
</evidence>
<dbReference type="Pfam" id="PF05047">
    <property type="entry name" value="L51_S25_CI-B8"/>
    <property type="match status" value="1"/>
</dbReference>
<evidence type="ECO:0000256" key="2">
    <source>
        <dbReference type="ARBA" id="ARBA00004443"/>
    </source>
</evidence>
<dbReference type="AlphaFoldDB" id="A0AAD5S763"/>
<keyword evidence="7" id="KW-0249">Electron transport</keyword>
<name>A0AAD5S763_9FUNG</name>
<evidence type="ECO:0000256" key="3">
    <source>
        <dbReference type="ARBA" id="ARBA00008939"/>
    </source>
</evidence>
<accession>A0AAD5S763</accession>
<keyword evidence="6" id="KW-0999">Mitochondrion inner membrane</keyword>
<dbReference type="GO" id="GO:0005743">
    <property type="term" value="C:mitochondrial inner membrane"/>
    <property type="evidence" value="ECO:0007669"/>
    <property type="project" value="UniProtKB-SubCell"/>
</dbReference>